<evidence type="ECO:0000313" key="1">
    <source>
        <dbReference type="EMBL" id="QHS92130.1"/>
    </source>
</evidence>
<protein>
    <submittedName>
        <fullName evidence="1">Uncharacterized protein</fullName>
    </submittedName>
</protein>
<accession>A0A6C0BJ94</accession>
<organism evidence="1">
    <name type="scientific">viral metagenome</name>
    <dbReference type="NCBI Taxonomy" id="1070528"/>
    <lineage>
        <taxon>unclassified sequences</taxon>
        <taxon>metagenomes</taxon>
        <taxon>organismal metagenomes</taxon>
    </lineage>
</organism>
<dbReference type="AlphaFoldDB" id="A0A6C0BJ94"/>
<sequence length="121" mass="13161">MASSAPVASKRPSWKDDAAAWVGEARKDPVVAAEMDAQKASREAEAAASKKRAEEVAKRCAEFHVWRVATPYVQMRVQTSAGVRGGERGWEKEPTTAVKTVPNKETCPCCGGGLSRQERSW</sequence>
<proteinExistence type="predicted"/>
<dbReference type="EMBL" id="MN739169">
    <property type="protein sequence ID" value="QHS92130.1"/>
    <property type="molecule type" value="Genomic_DNA"/>
</dbReference>
<reference evidence="1" key="1">
    <citation type="journal article" date="2020" name="Nature">
        <title>Giant virus diversity and host interactions through global metagenomics.</title>
        <authorList>
            <person name="Schulz F."/>
            <person name="Roux S."/>
            <person name="Paez-Espino D."/>
            <person name="Jungbluth S."/>
            <person name="Walsh D.A."/>
            <person name="Denef V.J."/>
            <person name="McMahon K.D."/>
            <person name="Konstantinidis K.T."/>
            <person name="Eloe-Fadrosh E.A."/>
            <person name="Kyrpides N.C."/>
            <person name="Woyke T."/>
        </authorList>
    </citation>
    <scope>NUCLEOTIDE SEQUENCE</scope>
    <source>
        <strain evidence="1">GVMAG-M-3300013285-6</strain>
    </source>
</reference>
<name>A0A6C0BJ94_9ZZZZ</name>